<accession>A0A3E5ENJ8</accession>
<organism evidence="1 2">
    <name type="scientific">Bacteroides uniformis</name>
    <dbReference type="NCBI Taxonomy" id="820"/>
    <lineage>
        <taxon>Bacteria</taxon>
        <taxon>Pseudomonadati</taxon>
        <taxon>Bacteroidota</taxon>
        <taxon>Bacteroidia</taxon>
        <taxon>Bacteroidales</taxon>
        <taxon>Bacteroidaceae</taxon>
        <taxon>Bacteroides</taxon>
    </lineage>
</organism>
<dbReference type="EMBL" id="QSVA01000022">
    <property type="protein sequence ID" value="RGN90303.1"/>
    <property type="molecule type" value="Genomic_DNA"/>
</dbReference>
<evidence type="ECO:0000313" key="2">
    <source>
        <dbReference type="Proteomes" id="UP000260759"/>
    </source>
</evidence>
<sequence>MNRLVIIGNGFDMAHGLRTSYMDFINWYWDQRVYGFIGNTTKVSQDCLCQLVIKETGDFSCWNVFAASNSYFFKDLYQKERYSGSEVFQEIKQHPETFMVECSPFFETILQSIESKGWVDIENDYYQLLKDSINNPRCEYTITGLNQQLAFIQSKLVEYLSTIKEGEYKSEYQKAITDYFNPDDFSTEGRVRALDNMGLDFDRPYDKQYFQEEHEKLAPERIMLLSFNYTKTAQLYGGSNVVHNYIHGGLTRPETIIFGYGDELDKNYQDILDKNNNELLKNVKSIKYLETRHYHDLLEFISSNPFQVLIMGHSCGNSDRTLLNTVFEHENCISIKPFYHKWADGRDNYLELVQNISRCFTNTKLFRDRVVNKELCQTM</sequence>
<dbReference type="RefSeq" id="WP_117601418.1">
    <property type="nucleotide sequence ID" value="NZ_QSVA01000022.1"/>
</dbReference>
<dbReference type="Pfam" id="PF14253">
    <property type="entry name" value="AbiH"/>
    <property type="match status" value="1"/>
</dbReference>
<dbReference type="AlphaFoldDB" id="A0A3E5ENJ8"/>
<gene>
    <name evidence="1" type="ORF">DXB37_18470</name>
</gene>
<proteinExistence type="predicted"/>
<name>A0A3E5ENJ8_BACUN</name>
<reference evidence="1 2" key="1">
    <citation type="submission" date="2018-08" db="EMBL/GenBank/DDBJ databases">
        <title>A genome reference for cultivated species of the human gut microbiota.</title>
        <authorList>
            <person name="Zou Y."/>
            <person name="Xue W."/>
            <person name="Luo G."/>
        </authorList>
    </citation>
    <scope>NUCLEOTIDE SEQUENCE [LARGE SCALE GENOMIC DNA]</scope>
    <source>
        <strain evidence="1 2">OM03-4</strain>
    </source>
</reference>
<comment type="caution">
    <text evidence="1">The sequence shown here is derived from an EMBL/GenBank/DDBJ whole genome shotgun (WGS) entry which is preliminary data.</text>
</comment>
<dbReference type="Proteomes" id="UP000260759">
    <property type="component" value="Unassembled WGS sequence"/>
</dbReference>
<evidence type="ECO:0008006" key="3">
    <source>
        <dbReference type="Google" id="ProtNLM"/>
    </source>
</evidence>
<evidence type="ECO:0000313" key="1">
    <source>
        <dbReference type="EMBL" id="RGN90303.1"/>
    </source>
</evidence>
<protein>
    <recommendedName>
        <fullName evidence="3">Bacteriophage abortive infection AbiH family protein</fullName>
    </recommendedName>
</protein>
<dbReference type="InterPro" id="IPR025935">
    <property type="entry name" value="AbiH"/>
</dbReference>